<keyword evidence="2" id="KW-1185">Reference proteome</keyword>
<dbReference type="RefSeq" id="WP_005210929.1">
    <property type="nucleotide sequence ID" value="NZ_KB291615.1"/>
</dbReference>
<reference evidence="1 2" key="1">
    <citation type="submission" date="2012-05" db="EMBL/GenBank/DDBJ databases">
        <authorList>
            <person name="Weinstock G."/>
            <person name="Sodergren E."/>
            <person name="Lobos E.A."/>
            <person name="Fulton L."/>
            <person name="Fulton R."/>
            <person name="Courtney L."/>
            <person name="Fronick C."/>
            <person name="O'Laughlin M."/>
            <person name="Godfrey J."/>
            <person name="Wilson R.M."/>
            <person name="Miner T."/>
            <person name="Farmer C."/>
            <person name="Delehaunty K."/>
            <person name="Cordes M."/>
            <person name="Minx P."/>
            <person name="Tomlinson C."/>
            <person name="Chen J."/>
            <person name="Wollam A."/>
            <person name="Pepin K.H."/>
            <person name="Bhonagiri V."/>
            <person name="Zhang X."/>
            <person name="Suruliraj S."/>
            <person name="Warren W."/>
            <person name="Mitreva M."/>
            <person name="Mardis E.R."/>
            <person name="Wilson R.K."/>
        </authorList>
    </citation>
    <scope>NUCLEOTIDE SEQUENCE [LARGE SCALE GENOMIC DNA]</scope>
    <source>
        <strain evidence="1 2">DSM 1785</strain>
    </source>
</reference>
<dbReference type="STRING" id="545697.HMPREF0216_00636"/>
<sequence>MYQNRWGLWQFEIPSDGEFTIRMTITGKDQGTAGYLGIDCVEII</sequence>
<organism evidence="1 2">
    <name type="scientific">Clostridium celatum DSM 1785</name>
    <dbReference type="NCBI Taxonomy" id="545697"/>
    <lineage>
        <taxon>Bacteria</taxon>
        <taxon>Bacillati</taxon>
        <taxon>Bacillota</taxon>
        <taxon>Clostridia</taxon>
        <taxon>Eubacteriales</taxon>
        <taxon>Clostridiaceae</taxon>
        <taxon>Clostridium</taxon>
    </lineage>
</organism>
<dbReference type="PATRIC" id="fig|545697.3.peg.629"/>
<accession>L1QKT0</accession>
<proteinExistence type="predicted"/>
<dbReference type="HOGENOM" id="CLU_3214413_0_0_9"/>
<gene>
    <name evidence="1" type="ORF">HMPREF0216_00636</name>
</gene>
<evidence type="ECO:0000313" key="1">
    <source>
        <dbReference type="EMBL" id="EKY28583.1"/>
    </source>
</evidence>
<comment type="caution">
    <text evidence="1">The sequence shown here is derived from an EMBL/GenBank/DDBJ whole genome shotgun (WGS) entry which is preliminary data.</text>
</comment>
<evidence type="ECO:0000313" key="2">
    <source>
        <dbReference type="Proteomes" id="UP000010420"/>
    </source>
</evidence>
<dbReference type="Proteomes" id="UP000010420">
    <property type="component" value="Unassembled WGS sequence"/>
</dbReference>
<protein>
    <submittedName>
        <fullName evidence="1">Uncharacterized protein</fullName>
    </submittedName>
</protein>
<dbReference type="EMBL" id="AMEZ01000022">
    <property type="protein sequence ID" value="EKY28583.1"/>
    <property type="molecule type" value="Genomic_DNA"/>
</dbReference>
<dbReference type="AlphaFoldDB" id="L1QKT0"/>
<name>L1QKT0_9CLOT</name>